<dbReference type="InterPro" id="IPR051693">
    <property type="entry name" value="UPF0046_metallophosphoest"/>
</dbReference>
<dbReference type="EMBL" id="CAJNOM010000005">
    <property type="protein sequence ID" value="CAF0754052.1"/>
    <property type="molecule type" value="Genomic_DNA"/>
</dbReference>
<dbReference type="InterPro" id="IPR029052">
    <property type="entry name" value="Metallo-depent_PP-like"/>
</dbReference>
<dbReference type="Proteomes" id="UP000663832">
    <property type="component" value="Unassembled WGS sequence"/>
</dbReference>
<organism evidence="3 4">
    <name type="scientific">Adineta steineri</name>
    <dbReference type="NCBI Taxonomy" id="433720"/>
    <lineage>
        <taxon>Eukaryota</taxon>
        <taxon>Metazoa</taxon>
        <taxon>Spiralia</taxon>
        <taxon>Gnathifera</taxon>
        <taxon>Rotifera</taxon>
        <taxon>Eurotatoria</taxon>
        <taxon>Bdelloidea</taxon>
        <taxon>Adinetida</taxon>
        <taxon>Adinetidae</taxon>
        <taxon>Adineta</taxon>
    </lineage>
</organism>
<dbReference type="PANTHER" id="PTHR12905">
    <property type="entry name" value="METALLOPHOSPHOESTERASE"/>
    <property type="match status" value="1"/>
</dbReference>
<dbReference type="OrthoDB" id="630188at2759"/>
<name>A0A813PF04_9BILA</name>
<protein>
    <recommendedName>
        <fullName evidence="2">Calcineurin-like phosphoesterase domain-containing protein</fullName>
    </recommendedName>
</protein>
<feature type="domain" description="Calcineurin-like phosphoesterase" evidence="2">
    <location>
        <begin position="77"/>
        <end position="256"/>
    </location>
</feature>
<comment type="similarity">
    <text evidence="1">Belongs to the UPF0046 family.</text>
</comment>
<keyword evidence="4" id="KW-1185">Reference proteome</keyword>
<proteinExistence type="inferred from homology"/>
<dbReference type="AlphaFoldDB" id="A0A813PF04"/>
<dbReference type="Pfam" id="PF00149">
    <property type="entry name" value="Metallophos"/>
    <property type="match status" value="1"/>
</dbReference>
<evidence type="ECO:0000259" key="2">
    <source>
        <dbReference type="Pfam" id="PF00149"/>
    </source>
</evidence>
<comment type="caution">
    <text evidence="3">The sequence shown here is derived from an EMBL/GenBank/DDBJ whole genome shotgun (WGS) entry which is preliminary data.</text>
</comment>
<evidence type="ECO:0000313" key="4">
    <source>
        <dbReference type="Proteomes" id="UP000663832"/>
    </source>
</evidence>
<reference evidence="3" key="1">
    <citation type="submission" date="2021-02" db="EMBL/GenBank/DDBJ databases">
        <authorList>
            <person name="Nowell W R."/>
        </authorList>
    </citation>
    <scope>NUCLEOTIDE SEQUENCE</scope>
</reference>
<dbReference type="InterPro" id="IPR004843">
    <property type="entry name" value="Calcineurin-like_PHP"/>
</dbReference>
<gene>
    <name evidence="3" type="ORF">QVE165_LOCUS1666</name>
</gene>
<dbReference type="PANTHER" id="PTHR12905:SF0">
    <property type="entry name" value="CALCINEURIN-LIKE PHOSPHOESTERASE DOMAIN-CONTAINING PROTEIN"/>
    <property type="match status" value="1"/>
</dbReference>
<evidence type="ECO:0000313" key="3">
    <source>
        <dbReference type="EMBL" id="CAF0754052.1"/>
    </source>
</evidence>
<accession>A0A813PF04</accession>
<dbReference type="SUPFAM" id="SSF56300">
    <property type="entry name" value="Metallo-dependent phosphatases"/>
    <property type="match status" value="1"/>
</dbReference>
<dbReference type="Gene3D" id="3.60.21.10">
    <property type="match status" value="1"/>
</dbReference>
<sequence length="306" mass="35384">MFKPSSYSWCCWCHVPRVQDHPTATVHHLTHVPENEEEKELLAFNLAQDLGAGTEDRPFIVYRNPHETNRAALKRLRFVCMSDTHNEIGKISIPDGDVFVHCGDAVKHRTSARDLRIFNEFVGQLPHKYKLFVSGNHCVCLNPQQPEQSQKILNNMTYLQDQSIDIEGVRIYGSPWRPKRGCFYRAEAFGYDAKRIREDKWSKIPEDIDLLLTHGPPYSIRDYNRSTGDQLGCPALLDEIVTRIRPRIHLFGHMHSCYGASLYKSEDNEILEGDHMKLNSNNILFINLAIHQGKTFNQPTIIDYFY</sequence>
<evidence type="ECO:0000256" key="1">
    <source>
        <dbReference type="ARBA" id="ARBA00007993"/>
    </source>
</evidence>
<dbReference type="GO" id="GO:0016787">
    <property type="term" value="F:hydrolase activity"/>
    <property type="evidence" value="ECO:0007669"/>
    <property type="project" value="InterPro"/>
</dbReference>
<dbReference type="CDD" id="cd07379">
    <property type="entry name" value="MPP_239FB"/>
    <property type="match status" value="1"/>
</dbReference>